<reference evidence="6 7" key="1">
    <citation type="submission" date="2015-12" db="EMBL/GenBank/DDBJ databases">
        <title>The genome of Folsomia candida.</title>
        <authorList>
            <person name="Faddeeva A."/>
            <person name="Derks M.F."/>
            <person name="Anvar Y."/>
            <person name="Smit S."/>
            <person name="Van Straalen N."/>
            <person name="Roelofs D."/>
        </authorList>
    </citation>
    <scope>NUCLEOTIDE SEQUENCE [LARGE SCALE GENOMIC DNA]</scope>
    <source>
        <strain evidence="6 7">VU population</strain>
        <tissue evidence="6">Whole body</tissue>
    </source>
</reference>
<keyword evidence="2" id="KW-0489">Methyltransferase</keyword>
<gene>
    <name evidence="6" type="ORF">Fcan01_09364</name>
</gene>
<organism evidence="6 7">
    <name type="scientific">Folsomia candida</name>
    <name type="common">Springtail</name>
    <dbReference type="NCBI Taxonomy" id="158441"/>
    <lineage>
        <taxon>Eukaryota</taxon>
        <taxon>Metazoa</taxon>
        <taxon>Ecdysozoa</taxon>
        <taxon>Arthropoda</taxon>
        <taxon>Hexapoda</taxon>
        <taxon>Collembola</taxon>
        <taxon>Entomobryomorpha</taxon>
        <taxon>Isotomoidea</taxon>
        <taxon>Isotomidae</taxon>
        <taxon>Proisotominae</taxon>
        <taxon>Folsomia</taxon>
    </lineage>
</organism>
<dbReference type="Proteomes" id="UP000198287">
    <property type="component" value="Unassembled WGS sequence"/>
</dbReference>
<dbReference type="GO" id="GO:0008610">
    <property type="term" value="P:lipid biosynthetic process"/>
    <property type="evidence" value="ECO:0007669"/>
    <property type="project" value="InterPro"/>
</dbReference>
<dbReference type="Gene3D" id="3.40.50.150">
    <property type="entry name" value="Vaccinia Virus protein VP39"/>
    <property type="match status" value="1"/>
</dbReference>
<comment type="caution">
    <text evidence="6">The sequence shown here is derived from an EMBL/GenBank/DDBJ whole genome shotgun (WGS) entry which is preliminary data.</text>
</comment>
<evidence type="ECO:0000256" key="1">
    <source>
        <dbReference type="ARBA" id="ARBA00010815"/>
    </source>
</evidence>
<evidence type="ECO:0000256" key="3">
    <source>
        <dbReference type="ARBA" id="ARBA00022679"/>
    </source>
</evidence>
<dbReference type="InterPro" id="IPR050723">
    <property type="entry name" value="CFA/CMAS"/>
</dbReference>
<dbReference type="EMBL" id="LNIX01000004">
    <property type="protein sequence ID" value="OXA55511.1"/>
    <property type="molecule type" value="Genomic_DNA"/>
</dbReference>
<dbReference type="PIRSF" id="PIRSF003085">
    <property type="entry name" value="CMAS"/>
    <property type="match status" value="1"/>
</dbReference>
<dbReference type="PANTHER" id="PTHR43667">
    <property type="entry name" value="CYCLOPROPANE-FATTY-ACYL-PHOSPHOLIPID SYNTHASE"/>
    <property type="match status" value="1"/>
</dbReference>
<comment type="similarity">
    <text evidence="1">Belongs to the CFA/CMAS family.</text>
</comment>
<proteinExistence type="inferred from homology"/>
<dbReference type="CDD" id="cd02440">
    <property type="entry name" value="AdoMet_MTases"/>
    <property type="match status" value="1"/>
</dbReference>
<dbReference type="OrthoDB" id="8300214at2759"/>
<dbReference type="AlphaFoldDB" id="A0A226EFE0"/>
<sequence length="400" mass="46988">MVNYYVYKTTIFFISLYKSIEMLWIRLFPNFYEGMLCDVLKSGGIDINGDKPWDIQVKNKEFYPRVVNQGNMGFGEGYMDGLWDAEDIEEISCRFFKNGIYLWYLNPWNRFLDFMEGGFFNLQSQQHSWEVGEKHYDTGNDLFESFLDPSMNYSCGYWKSAKNLAEAQIAKMELIAQKLMLKPGMKVLDIGCGWGGLCYHLAKNYGVSVVGITISKEQAALAQQRCEGFPVEIKLVDYRDLKEQFDRIVSVGMFEHVGHKNYREYFETAHRCLKDDGLFLLQAIGTNHKELPCTEPWYHRYIFPNGMFPRAKHLTNCTEGLFIIEDLHNFGNDYTKTLQAWIVNFKKNWPTIEGKYGPRFYRMWNYYLQFAAGVFKARRIQLWQVVYSKNGVQDSYYAPR</sequence>
<evidence type="ECO:0000256" key="4">
    <source>
        <dbReference type="ARBA" id="ARBA00022691"/>
    </source>
</evidence>
<dbReference type="NCBIfam" id="NF008686">
    <property type="entry name" value="PRK11705.1"/>
    <property type="match status" value="1"/>
</dbReference>
<dbReference type="GO" id="GO:0032259">
    <property type="term" value="P:methylation"/>
    <property type="evidence" value="ECO:0007669"/>
    <property type="project" value="UniProtKB-KW"/>
</dbReference>
<evidence type="ECO:0000256" key="5">
    <source>
        <dbReference type="ARBA" id="ARBA00023098"/>
    </source>
</evidence>
<keyword evidence="7" id="KW-1185">Reference proteome</keyword>
<accession>A0A226EFE0</accession>
<dbReference type="GO" id="GO:0008168">
    <property type="term" value="F:methyltransferase activity"/>
    <property type="evidence" value="ECO:0007669"/>
    <property type="project" value="UniProtKB-KW"/>
</dbReference>
<dbReference type="SUPFAM" id="SSF53335">
    <property type="entry name" value="S-adenosyl-L-methionine-dependent methyltransferases"/>
    <property type="match status" value="1"/>
</dbReference>
<evidence type="ECO:0000256" key="2">
    <source>
        <dbReference type="ARBA" id="ARBA00022603"/>
    </source>
</evidence>
<keyword evidence="4" id="KW-0949">S-adenosyl-L-methionine</keyword>
<dbReference type="STRING" id="158441.A0A226EFE0"/>
<name>A0A226EFE0_FOLCA</name>
<dbReference type="InterPro" id="IPR029063">
    <property type="entry name" value="SAM-dependent_MTases_sf"/>
</dbReference>
<keyword evidence="3" id="KW-0808">Transferase</keyword>
<dbReference type="PANTHER" id="PTHR43667:SF1">
    <property type="entry name" value="CYCLOPROPANE-FATTY-ACYL-PHOSPHOLIPID SYNTHASE"/>
    <property type="match status" value="1"/>
</dbReference>
<dbReference type="Pfam" id="PF02353">
    <property type="entry name" value="CMAS"/>
    <property type="match status" value="1"/>
</dbReference>
<protein>
    <submittedName>
        <fullName evidence="6">Cyclopropane-fatty-acyl-phospholipid synthase</fullName>
    </submittedName>
</protein>
<keyword evidence="5" id="KW-0443">Lipid metabolism</keyword>
<evidence type="ECO:0000313" key="6">
    <source>
        <dbReference type="EMBL" id="OXA55511.1"/>
    </source>
</evidence>
<evidence type="ECO:0000313" key="7">
    <source>
        <dbReference type="Proteomes" id="UP000198287"/>
    </source>
</evidence>
<dbReference type="InterPro" id="IPR003333">
    <property type="entry name" value="CMAS"/>
</dbReference>